<dbReference type="SMART" id="SM00175">
    <property type="entry name" value="RAB"/>
    <property type="match status" value="1"/>
</dbReference>
<dbReference type="EMBL" id="JBFXLQ010000032">
    <property type="protein sequence ID" value="KAL2865422.1"/>
    <property type="molecule type" value="Genomic_DNA"/>
</dbReference>
<proteinExistence type="predicted"/>
<comment type="caution">
    <text evidence="2">The sequence shown here is derived from an EMBL/GenBank/DDBJ whole genome shotgun (WGS) entry which is preliminary data.</text>
</comment>
<organism evidence="2 3">
    <name type="scientific">Aspergillus lucknowensis</name>
    <dbReference type="NCBI Taxonomy" id="176173"/>
    <lineage>
        <taxon>Eukaryota</taxon>
        <taxon>Fungi</taxon>
        <taxon>Dikarya</taxon>
        <taxon>Ascomycota</taxon>
        <taxon>Pezizomycotina</taxon>
        <taxon>Eurotiomycetes</taxon>
        <taxon>Eurotiomycetidae</taxon>
        <taxon>Eurotiales</taxon>
        <taxon>Aspergillaceae</taxon>
        <taxon>Aspergillus</taxon>
        <taxon>Aspergillus subgen. Nidulantes</taxon>
    </lineage>
</organism>
<accession>A0ABR4LPY6</accession>
<keyword evidence="2" id="KW-0378">Hydrolase</keyword>
<reference evidence="2 3" key="1">
    <citation type="submission" date="2024-07" db="EMBL/GenBank/DDBJ databases">
        <title>Section-level genome sequencing and comparative genomics of Aspergillus sections Usti and Cavernicolus.</title>
        <authorList>
            <consortium name="Lawrence Berkeley National Laboratory"/>
            <person name="Nybo J.L."/>
            <person name="Vesth T.C."/>
            <person name="Theobald S."/>
            <person name="Frisvad J.C."/>
            <person name="Larsen T.O."/>
            <person name="Kjaerboelling I."/>
            <person name="Rothschild-Mancinelli K."/>
            <person name="Lyhne E.K."/>
            <person name="Kogle M.E."/>
            <person name="Barry K."/>
            <person name="Clum A."/>
            <person name="Na H."/>
            <person name="Ledsgaard L."/>
            <person name="Lin J."/>
            <person name="Lipzen A."/>
            <person name="Kuo A."/>
            <person name="Riley R."/>
            <person name="Mondo S."/>
            <person name="Labutti K."/>
            <person name="Haridas S."/>
            <person name="Pangalinan J."/>
            <person name="Salamov A.A."/>
            <person name="Simmons B.A."/>
            <person name="Magnuson J.K."/>
            <person name="Chen J."/>
            <person name="Drula E."/>
            <person name="Henrissat B."/>
            <person name="Wiebenga A."/>
            <person name="Lubbers R.J."/>
            <person name="Gomes A.C."/>
            <person name="Macurrencykelacurrency M.R."/>
            <person name="Stajich J."/>
            <person name="Grigoriev I.V."/>
            <person name="Mortensen U.H."/>
            <person name="De Vries R.P."/>
            <person name="Baker S.E."/>
            <person name="Andersen M.R."/>
        </authorList>
    </citation>
    <scope>NUCLEOTIDE SEQUENCE [LARGE SCALE GENOMIC DNA]</scope>
    <source>
        <strain evidence="2 3">CBS 449.75</strain>
    </source>
</reference>
<keyword evidence="3" id="KW-1185">Reference proteome</keyword>
<dbReference type="PROSITE" id="PS51419">
    <property type="entry name" value="RAB"/>
    <property type="match status" value="1"/>
</dbReference>
<name>A0ABR4LPY6_9EURO</name>
<evidence type="ECO:0000313" key="2">
    <source>
        <dbReference type="EMBL" id="KAL2865422.1"/>
    </source>
</evidence>
<dbReference type="PROSITE" id="PS51421">
    <property type="entry name" value="RAS"/>
    <property type="match status" value="1"/>
</dbReference>
<evidence type="ECO:0000256" key="1">
    <source>
        <dbReference type="ARBA" id="ARBA00022741"/>
    </source>
</evidence>
<dbReference type="InterPro" id="IPR001806">
    <property type="entry name" value="Small_GTPase"/>
</dbReference>
<gene>
    <name evidence="2" type="ORF">BJX67DRAFT_358853</name>
</gene>
<dbReference type="SMART" id="SM00174">
    <property type="entry name" value="RHO"/>
    <property type="match status" value="1"/>
</dbReference>
<dbReference type="InterPro" id="IPR027417">
    <property type="entry name" value="P-loop_NTPase"/>
</dbReference>
<evidence type="ECO:0000313" key="3">
    <source>
        <dbReference type="Proteomes" id="UP001610432"/>
    </source>
</evidence>
<keyword evidence="1" id="KW-0547">Nucleotide-binding</keyword>
<protein>
    <submittedName>
        <fullName evidence="2">P-loop containing nucleoside triphosphate hydrolase protein</fullName>
    </submittedName>
</protein>
<dbReference type="RefSeq" id="XP_070884401.1">
    <property type="nucleotide sequence ID" value="XM_071029600.1"/>
</dbReference>
<dbReference type="GeneID" id="98144672"/>
<dbReference type="SMART" id="SM00173">
    <property type="entry name" value="RAS"/>
    <property type="match status" value="1"/>
</dbReference>
<dbReference type="PANTHER" id="PTHR47978">
    <property type="match status" value="1"/>
</dbReference>
<dbReference type="Proteomes" id="UP001610432">
    <property type="component" value="Unassembled WGS sequence"/>
</dbReference>
<dbReference type="GO" id="GO:0016787">
    <property type="term" value="F:hydrolase activity"/>
    <property type="evidence" value="ECO:0007669"/>
    <property type="project" value="UniProtKB-KW"/>
</dbReference>
<sequence>MIWDCAGAERYRHLVLAFTRDARVAVAVYDVSSRKSFEELLRTVEDHADGVRAVGLSLGATHYILVGNKVDLAGEGREVERADVEEVAQRMGYGFVETSAKSGEGVKRLFEMVGDLAVGKG</sequence>
<dbReference type="Gene3D" id="3.40.50.300">
    <property type="entry name" value="P-loop containing nucleotide triphosphate hydrolases"/>
    <property type="match status" value="1"/>
</dbReference>
<dbReference type="Pfam" id="PF00071">
    <property type="entry name" value="Ras"/>
    <property type="match status" value="1"/>
</dbReference>
<dbReference type="CDD" id="cd00154">
    <property type="entry name" value="Rab"/>
    <property type="match status" value="1"/>
</dbReference>
<dbReference type="SUPFAM" id="SSF52540">
    <property type="entry name" value="P-loop containing nucleoside triphosphate hydrolases"/>
    <property type="match status" value="1"/>
</dbReference>